<evidence type="ECO:0000313" key="3">
    <source>
        <dbReference type="EMBL" id="TWU50622.1"/>
    </source>
</evidence>
<gene>
    <name evidence="3" type="ORF">Poly51_39140</name>
</gene>
<keyword evidence="2" id="KW-1133">Transmembrane helix</keyword>
<feature type="transmembrane region" description="Helical" evidence="2">
    <location>
        <begin position="24"/>
        <end position="42"/>
    </location>
</feature>
<proteinExistence type="predicted"/>
<name>A0A5C6ENF2_9BACT</name>
<keyword evidence="2" id="KW-0472">Membrane</keyword>
<keyword evidence="4" id="KW-1185">Reference proteome</keyword>
<protein>
    <submittedName>
        <fullName evidence="3">Uncharacterized protein</fullName>
    </submittedName>
</protein>
<comment type="caution">
    <text evidence="3">The sequence shown here is derived from an EMBL/GenBank/DDBJ whole genome shotgun (WGS) entry which is preliminary data.</text>
</comment>
<organism evidence="3 4">
    <name type="scientific">Rubripirellula tenax</name>
    <dbReference type="NCBI Taxonomy" id="2528015"/>
    <lineage>
        <taxon>Bacteria</taxon>
        <taxon>Pseudomonadati</taxon>
        <taxon>Planctomycetota</taxon>
        <taxon>Planctomycetia</taxon>
        <taxon>Pirellulales</taxon>
        <taxon>Pirellulaceae</taxon>
        <taxon>Rubripirellula</taxon>
    </lineage>
</organism>
<dbReference type="EMBL" id="SJPW01000005">
    <property type="protein sequence ID" value="TWU50622.1"/>
    <property type="molecule type" value="Genomic_DNA"/>
</dbReference>
<keyword evidence="2" id="KW-0812">Transmembrane</keyword>
<evidence type="ECO:0000256" key="1">
    <source>
        <dbReference type="SAM" id="MobiDB-lite"/>
    </source>
</evidence>
<sequence>MNMGCSTSSPLAQMRAVFGRSNGLWLPWTGTALICGVVRFSMTGDRQFKRTQTIAVCGWYSRAVYRPLTTHNNASPSHKNPDNFVRNGNPLAK</sequence>
<dbReference type="AlphaFoldDB" id="A0A5C6ENF2"/>
<evidence type="ECO:0000256" key="2">
    <source>
        <dbReference type="SAM" id="Phobius"/>
    </source>
</evidence>
<feature type="region of interest" description="Disordered" evidence="1">
    <location>
        <begin position="70"/>
        <end position="93"/>
    </location>
</feature>
<reference evidence="3 4" key="1">
    <citation type="submission" date="2019-02" db="EMBL/GenBank/DDBJ databases">
        <title>Deep-cultivation of Planctomycetes and their phenomic and genomic characterization uncovers novel biology.</title>
        <authorList>
            <person name="Wiegand S."/>
            <person name="Jogler M."/>
            <person name="Boedeker C."/>
            <person name="Pinto D."/>
            <person name="Vollmers J."/>
            <person name="Rivas-Marin E."/>
            <person name="Kohn T."/>
            <person name="Peeters S.H."/>
            <person name="Heuer A."/>
            <person name="Rast P."/>
            <person name="Oberbeckmann S."/>
            <person name="Bunk B."/>
            <person name="Jeske O."/>
            <person name="Meyerdierks A."/>
            <person name="Storesund J.E."/>
            <person name="Kallscheuer N."/>
            <person name="Luecker S."/>
            <person name="Lage O.M."/>
            <person name="Pohl T."/>
            <person name="Merkel B.J."/>
            <person name="Hornburger P."/>
            <person name="Mueller R.-W."/>
            <person name="Bruemmer F."/>
            <person name="Labrenz M."/>
            <person name="Spormann A.M."/>
            <person name="Op Den Camp H."/>
            <person name="Overmann J."/>
            <person name="Amann R."/>
            <person name="Jetten M.S.M."/>
            <person name="Mascher T."/>
            <person name="Medema M.H."/>
            <person name="Devos D.P."/>
            <person name="Kaster A.-K."/>
            <person name="Ovreas L."/>
            <person name="Rohde M."/>
            <person name="Galperin M.Y."/>
            <person name="Jogler C."/>
        </authorList>
    </citation>
    <scope>NUCLEOTIDE SEQUENCE [LARGE SCALE GENOMIC DNA]</scope>
    <source>
        <strain evidence="3 4">Poly51</strain>
    </source>
</reference>
<evidence type="ECO:0000313" key="4">
    <source>
        <dbReference type="Proteomes" id="UP000318288"/>
    </source>
</evidence>
<accession>A0A5C6ENF2</accession>
<dbReference type="Proteomes" id="UP000318288">
    <property type="component" value="Unassembled WGS sequence"/>
</dbReference>